<dbReference type="Gene3D" id="2.120.10.30">
    <property type="entry name" value="TolB, C-terminal domain"/>
    <property type="match status" value="1"/>
</dbReference>
<gene>
    <name evidence="7" type="ORF">ANN_01502</name>
</gene>
<comment type="similarity">
    <text evidence="3">Belongs to the major royal jelly protein family.</text>
</comment>
<dbReference type="Pfam" id="PF03022">
    <property type="entry name" value="MRJP"/>
    <property type="match status" value="1"/>
</dbReference>
<evidence type="ECO:0000313" key="7">
    <source>
        <dbReference type="EMBL" id="KAJ4450095.1"/>
    </source>
</evidence>
<organism evidence="7 8">
    <name type="scientific">Periplaneta americana</name>
    <name type="common">American cockroach</name>
    <name type="synonym">Blatta americana</name>
    <dbReference type="NCBI Taxonomy" id="6978"/>
    <lineage>
        <taxon>Eukaryota</taxon>
        <taxon>Metazoa</taxon>
        <taxon>Ecdysozoa</taxon>
        <taxon>Arthropoda</taxon>
        <taxon>Hexapoda</taxon>
        <taxon>Insecta</taxon>
        <taxon>Pterygota</taxon>
        <taxon>Neoptera</taxon>
        <taxon>Polyneoptera</taxon>
        <taxon>Dictyoptera</taxon>
        <taxon>Blattodea</taxon>
        <taxon>Blattoidea</taxon>
        <taxon>Blattidae</taxon>
        <taxon>Blattinae</taxon>
        <taxon>Periplaneta</taxon>
    </lineage>
</organism>
<evidence type="ECO:0000256" key="4">
    <source>
        <dbReference type="ARBA" id="ARBA00014360"/>
    </source>
</evidence>
<reference evidence="7 8" key="1">
    <citation type="journal article" date="2022" name="Allergy">
        <title>Genome assembly and annotation of Periplaneta americana reveal a comprehensive cockroach allergen profile.</title>
        <authorList>
            <person name="Wang L."/>
            <person name="Xiong Q."/>
            <person name="Saelim N."/>
            <person name="Wang L."/>
            <person name="Nong W."/>
            <person name="Wan A.T."/>
            <person name="Shi M."/>
            <person name="Liu X."/>
            <person name="Cao Q."/>
            <person name="Hui J.H.L."/>
            <person name="Sookrung N."/>
            <person name="Leung T.F."/>
            <person name="Tungtrongchitr A."/>
            <person name="Tsui S.K.W."/>
        </authorList>
    </citation>
    <scope>NUCLEOTIDE SEQUENCE [LARGE SCALE GENOMIC DNA]</scope>
    <source>
        <strain evidence="7">PWHHKU_190912</strain>
    </source>
</reference>
<evidence type="ECO:0000256" key="5">
    <source>
        <dbReference type="ARBA" id="ARBA00022525"/>
    </source>
</evidence>
<dbReference type="PANTHER" id="PTHR10009">
    <property type="entry name" value="PROTEIN YELLOW-RELATED"/>
    <property type="match status" value="1"/>
</dbReference>
<proteinExistence type="inferred from homology"/>
<sequence>MNCNVIAVRSVPGRSQESRCRHCNEYETLPHVLGVCRKGELLRNNRHHWVRSRIAECLKKSGNFDIYEEVHCISSTGFTKRADIIVIDNNQKIGFIIDPTIRFEGAEFQPQEVDLEKKRHYEPCFPYLEEEYRIPVCRWEVIGLLFGARGTISRFCINFFHRFHIDLLELQDIAINNCAVCETNLSKPTVVLEAHTQVSGRAGNANGSASEDIAMRVSLLGLVLVLGAVAAKSATKLQEKFNWKLLDYAYPDEQSRQHALRTGEFVPENGIPVGIEIWKDKLFVTVPRWRKGIPSTLNYIPLHSDVYTKSPALIPYPDWSTNREGNCAGVTTTYRIKADACDRLWVLDSGTLGIENTTTQLCPYGILVFDLKTDRLIRRYDFKPEDTNDRTFIANIAVDIGKTCDDTFVYASDELGHGLLVYSWEQNTSWRVEHGYFHPDPLKGDFNIAGLNFQWFEEGIFGIALSPLKNDGYRTLFFNPLASNRQFAVSTMVLRHKELAQNSYHAFVPLAERGPKSHLTANFMDDFGMMFFNLIDQNAIGCWDSSRHPYDPKYLDVVDRDDVGLVFPSDVKVDRNYNLWVISDRMPVFLVADALDKNDINFRIYSAPIFTALRGTVCDPNTQFHYDDVRHGVISLKDFYE</sequence>
<dbReference type="EMBL" id="JAJSOF020000003">
    <property type="protein sequence ID" value="KAJ4450095.1"/>
    <property type="molecule type" value="Genomic_DNA"/>
</dbReference>
<protein>
    <recommendedName>
        <fullName evidence="4">Protein yellow</fullName>
    </recommendedName>
</protein>
<accession>A0ABQ8TWR4</accession>
<dbReference type="PANTHER" id="PTHR10009:SF14">
    <property type="entry name" value="PROTEIN YELLOW"/>
    <property type="match status" value="1"/>
</dbReference>
<comment type="function">
    <text evidence="1">Controls the pigmentation pattern of the adult cuticle and larval mouth parts.</text>
</comment>
<keyword evidence="6" id="KW-0325">Glycoprotein</keyword>
<dbReference type="InterPro" id="IPR017996">
    <property type="entry name" value="MRJP/yellow-related"/>
</dbReference>
<evidence type="ECO:0000256" key="3">
    <source>
        <dbReference type="ARBA" id="ARBA00009127"/>
    </source>
</evidence>
<dbReference type="Proteomes" id="UP001148838">
    <property type="component" value="Unassembled WGS sequence"/>
</dbReference>
<keyword evidence="8" id="KW-1185">Reference proteome</keyword>
<evidence type="ECO:0000313" key="8">
    <source>
        <dbReference type="Proteomes" id="UP001148838"/>
    </source>
</evidence>
<dbReference type="InterPro" id="IPR011042">
    <property type="entry name" value="6-blade_b-propeller_TolB-like"/>
</dbReference>
<evidence type="ECO:0000256" key="1">
    <source>
        <dbReference type="ARBA" id="ARBA00002855"/>
    </source>
</evidence>
<evidence type="ECO:0000256" key="2">
    <source>
        <dbReference type="ARBA" id="ARBA00004613"/>
    </source>
</evidence>
<dbReference type="PRINTS" id="PR01366">
    <property type="entry name" value="ROYALJELLY"/>
</dbReference>
<comment type="caution">
    <text evidence="7">The sequence shown here is derived from an EMBL/GenBank/DDBJ whole genome shotgun (WGS) entry which is preliminary data.</text>
</comment>
<comment type="subcellular location">
    <subcellularLocation>
        <location evidence="2">Secreted</location>
    </subcellularLocation>
</comment>
<name>A0ABQ8TWR4_PERAM</name>
<keyword evidence="5" id="KW-0964">Secreted</keyword>
<evidence type="ECO:0000256" key="6">
    <source>
        <dbReference type="ARBA" id="ARBA00023180"/>
    </source>
</evidence>